<keyword evidence="1" id="KW-0539">Nucleus</keyword>
<dbReference type="EMBL" id="JAFIMR010000053">
    <property type="protein sequence ID" value="KAI1854386.1"/>
    <property type="molecule type" value="Genomic_DNA"/>
</dbReference>
<gene>
    <name evidence="3" type="ORF">JX265_012420</name>
</gene>
<organism evidence="3 4">
    <name type="scientific">Neoarthrinium moseri</name>
    <dbReference type="NCBI Taxonomy" id="1658444"/>
    <lineage>
        <taxon>Eukaryota</taxon>
        <taxon>Fungi</taxon>
        <taxon>Dikarya</taxon>
        <taxon>Ascomycota</taxon>
        <taxon>Pezizomycotina</taxon>
        <taxon>Sordariomycetes</taxon>
        <taxon>Xylariomycetidae</taxon>
        <taxon>Amphisphaeriales</taxon>
        <taxon>Apiosporaceae</taxon>
        <taxon>Neoarthrinium</taxon>
    </lineage>
</organism>
<accession>A0A9P9WA60</accession>
<evidence type="ECO:0000256" key="2">
    <source>
        <dbReference type="SAM" id="MobiDB-lite"/>
    </source>
</evidence>
<evidence type="ECO:0000313" key="3">
    <source>
        <dbReference type="EMBL" id="KAI1854386.1"/>
    </source>
</evidence>
<dbReference type="Pfam" id="PF11951">
    <property type="entry name" value="Fungal_trans_2"/>
    <property type="match status" value="1"/>
</dbReference>
<dbReference type="InterPro" id="IPR021858">
    <property type="entry name" value="Fun_TF"/>
</dbReference>
<comment type="caution">
    <text evidence="3">The sequence shown here is derived from an EMBL/GenBank/DDBJ whole genome shotgun (WGS) entry which is preliminary data.</text>
</comment>
<proteinExistence type="predicted"/>
<feature type="region of interest" description="Disordered" evidence="2">
    <location>
        <begin position="1"/>
        <end position="25"/>
    </location>
</feature>
<sequence length="406" mass="45894">MQGPRFPCLEQTTRAGSAGSPPNFRSLAPPLRSSWEINHMLETEEGFLDVHRTFVLGRSFLGEFQSTVRRLFARSPQVLADGYSVALKPLRSRHVTSRGLDSHDLAIGSHCLRQLMDGSSSITQLEDAAVLLLLGQALLVFNTLMPSPDTHVITRGTLLSVKHWYPALIKRPYLDVVVLTPVLMDTVECLIRREVPVVRLPDPGRCIIDRFLGLRSSLLPLLYELCERSYEAKTNGCVEHILQRKSDEEDCYSRVEGKIRAWAPELPAHLFTTYSDLEASMMLAQARTYRMAALLLIHRLRFPLGIEDLEAQRYADDILRELSILTAWPPEAETGLGLDFPLLVATLELPGPGSKIYKAFESLRFRRQHSQEILSFIKAVDQARENGYRGLWFDLVHDRLHGLTVT</sequence>
<evidence type="ECO:0000313" key="4">
    <source>
        <dbReference type="Proteomes" id="UP000829685"/>
    </source>
</evidence>
<keyword evidence="4" id="KW-1185">Reference proteome</keyword>
<reference evidence="3" key="1">
    <citation type="submission" date="2021-03" db="EMBL/GenBank/DDBJ databases">
        <title>Revisited historic fungal species revealed as producer of novel bioactive compounds through whole genome sequencing and comparative genomics.</title>
        <authorList>
            <person name="Vignolle G.A."/>
            <person name="Hochenegger N."/>
            <person name="Mach R.L."/>
            <person name="Mach-Aigner A.R."/>
            <person name="Javad Rahimi M."/>
            <person name="Salim K.A."/>
            <person name="Chan C.M."/>
            <person name="Lim L.B.L."/>
            <person name="Cai F."/>
            <person name="Druzhinina I.S."/>
            <person name="U'Ren J.M."/>
            <person name="Derntl C."/>
        </authorList>
    </citation>
    <scope>NUCLEOTIDE SEQUENCE</scope>
    <source>
        <strain evidence="3">TUCIM 5799</strain>
    </source>
</reference>
<protein>
    <submittedName>
        <fullName evidence="3">Uncharacterized protein</fullName>
    </submittedName>
</protein>
<dbReference type="Proteomes" id="UP000829685">
    <property type="component" value="Unassembled WGS sequence"/>
</dbReference>
<name>A0A9P9WA60_9PEZI</name>
<dbReference type="AlphaFoldDB" id="A0A9P9WA60"/>
<evidence type="ECO:0000256" key="1">
    <source>
        <dbReference type="ARBA" id="ARBA00023242"/>
    </source>
</evidence>